<evidence type="ECO:0000256" key="7">
    <source>
        <dbReference type="ARBA" id="ARBA00023098"/>
    </source>
</evidence>
<evidence type="ECO:0000256" key="12">
    <source>
        <dbReference type="ARBA" id="ARBA00023317"/>
    </source>
</evidence>
<evidence type="ECO:0000256" key="5">
    <source>
        <dbReference type="ARBA" id="ARBA00022516"/>
    </source>
</evidence>
<evidence type="ECO:0000256" key="3">
    <source>
        <dbReference type="ARBA" id="ARBA00012243"/>
    </source>
</evidence>
<evidence type="ECO:0000256" key="11">
    <source>
        <dbReference type="ARBA" id="ARBA00023264"/>
    </source>
</evidence>
<comment type="cofactor">
    <cofactor evidence="1">
        <name>pyruvate</name>
        <dbReference type="ChEBI" id="CHEBI:15361"/>
    </cofactor>
</comment>
<evidence type="ECO:0000256" key="2">
    <source>
        <dbReference type="ARBA" id="ARBA00005189"/>
    </source>
</evidence>
<dbReference type="EMBL" id="FPHR01000004">
    <property type="protein sequence ID" value="SFV76518.1"/>
    <property type="molecule type" value="Genomic_DNA"/>
</dbReference>
<dbReference type="NCBIfam" id="TIGR00163">
    <property type="entry name" value="PS_decarb"/>
    <property type="match status" value="1"/>
</dbReference>
<organism evidence="14">
    <name type="scientific">hydrothermal vent metagenome</name>
    <dbReference type="NCBI Taxonomy" id="652676"/>
    <lineage>
        <taxon>unclassified sequences</taxon>
        <taxon>metagenomes</taxon>
        <taxon>ecological metagenomes</taxon>
    </lineage>
</organism>
<dbReference type="UniPathway" id="UPA00558"/>
<dbReference type="GO" id="GO:0006646">
    <property type="term" value="P:phosphatidylethanolamine biosynthetic process"/>
    <property type="evidence" value="ECO:0007669"/>
    <property type="project" value="UniProtKB-UniPathway"/>
</dbReference>
<dbReference type="InterPro" id="IPR033178">
    <property type="entry name" value="PSD_type1_pro"/>
</dbReference>
<proteinExistence type="inferred from homology"/>
<reference evidence="14" key="1">
    <citation type="submission" date="2016-10" db="EMBL/GenBank/DDBJ databases">
        <authorList>
            <person name="de Groot N.N."/>
        </authorList>
    </citation>
    <scope>NUCLEOTIDE SEQUENCE</scope>
</reference>
<evidence type="ECO:0000256" key="9">
    <source>
        <dbReference type="ARBA" id="ARBA00023209"/>
    </source>
</evidence>
<dbReference type="AlphaFoldDB" id="A0A1W1D7C4"/>
<keyword evidence="12" id="KW-0670">Pyruvate</keyword>
<name>A0A1W1D7C4_9ZZZZ</name>
<evidence type="ECO:0000256" key="13">
    <source>
        <dbReference type="ARBA" id="ARBA00024326"/>
    </source>
</evidence>
<keyword evidence="5" id="KW-0444">Lipid biosynthesis</keyword>
<evidence type="ECO:0000256" key="4">
    <source>
        <dbReference type="ARBA" id="ARBA00022475"/>
    </source>
</evidence>
<dbReference type="PANTHER" id="PTHR10067:SF6">
    <property type="entry name" value="PHOSPHATIDYLSERINE DECARBOXYLASE PROENZYME, MITOCHONDRIAL"/>
    <property type="match status" value="1"/>
</dbReference>
<dbReference type="InterPro" id="IPR003817">
    <property type="entry name" value="PS_Dcarbxylase"/>
</dbReference>
<dbReference type="PANTHER" id="PTHR10067">
    <property type="entry name" value="PHOSPHATIDYLSERINE DECARBOXYLASE"/>
    <property type="match status" value="1"/>
</dbReference>
<evidence type="ECO:0000256" key="10">
    <source>
        <dbReference type="ARBA" id="ARBA00023239"/>
    </source>
</evidence>
<comment type="pathway">
    <text evidence="2">Lipid metabolism.</text>
</comment>
<keyword evidence="9" id="KW-0594">Phospholipid biosynthesis</keyword>
<dbReference type="GO" id="GO:0004609">
    <property type="term" value="F:phosphatidylserine decarboxylase activity"/>
    <property type="evidence" value="ECO:0007669"/>
    <property type="project" value="UniProtKB-EC"/>
</dbReference>
<keyword evidence="7" id="KW-0443">Lipid metabolism</keyword>
<gene>
    <name evidence="14" type="ORF">MNB_SUP05-4-246</name>
</gene>
<accession>A0A1W1D7C4</accession>
<keyword evidence="8" id="KW-0472">Membrane</keyword>
<dbReference type="HAMAP" id="MF_00662">
    <property type="entry name" value="PS_decarb_PSD_B_type1"/>
    <property type="match status" value="1"/>
</dbReference>
<comment type="pathway">
    <text evidence="13">Phospholipid metabolism; phosphatidylethanolamine biosynthesis.</text>
</comment>
<dbReference type="Pfam" id="PF02666">
    <property type="entry name" value="PS_Dcarbxylase"/>
    <property type="match status" value="1"/>
</dbReference>
<dbReference type="InterPro" id="IPR033177">
    <property type="entry name" value="PSD-B"/>
</dbReference>
<keyword evidence="4" id="KW-1003">Cell membrane</keyword>
<evidence type="ECO:0000256" key="1">
    <source>
        <dbReference type="ARBA" id="ARBA00001928"/>
    </source>
</evidence>
<keyword evidence="10 14" id="KW-0456">Lyase</keyword>
<evidence type="ECO:0000256" key="6">
    <source>
        <dbReference type="ARBA" id="ARBA00022793"/>
    </source>
</evidence>
<dbReference type="EC" id="4.1.1.65" evidence="3"/>
<keyword evidence="6" id="KW-0210">Decarboxylase</keyword>
<evidence type="ECO:0000313" key="14">
    <source>
        <dbReference type="EMBL" id="SFV76518.1"/>
    </source>
</evidence>
<sequence length="270" mass="31006">MTWWQHIIPQHALSNLMFRFARLENVWLKNKFTHWFVKSYGVNLSEAVRENVEDYQHFNDFFTRALKPTARKIANSNIICPVDGTVSQADKISHATIFQAKNHYYTVSALLAGDYRADQFDAGYFATIYLSPKDYHRIHMPFDGELVSMDYIPGDLFSVNKTTAEGVTDLFARNERVVCYFQTEFGLCAFVLVGAIFVGSMQTTWAGQINPPYQKEVQHFDYTHQDIKLKKGEELGRFNMGSTIIMLMPNQENCLNLIAGQTVRMGETLI</sequence>
<protein>
    <recommendedName>
        <fullName evidence="3">phosphatidylserine decarboxylase</fullName>
        <ecNumber evidence="3">4.1.1.65</ecNumber>
    </recommendedName>
</protein>
<evidence type="ECO:0000256" key="8">
    <source>
        <dbReference type="ARBA" id="ARBA00023136"/>
    </source>
</evidence>
<keyword evidence="11" id="KW-1208">Phospholipid metabolism</keyword>